<dbReference type="PANTHER" id="PTHR43625">
    <property type="entry name" value="AFLATOXIN B1 ALDEHYDE REDUCTASE"/>
    <property type="match status" value="1"/>
</dbReference>
<dbReference type="InterPro" id="IPR036812">
    <property type="entry name" value="NAD(P)_OxRdtase_dom_sf"/>
</dbReference>
<dbReference type="SUPFAM" id="SSF51430">
    <property type="entry name" value="NAD(P)-linked oxidoreductase"/>
    <property type="match status" value="1"/>
</dbReference>
<keyword evidence="4" id="KW-1185">Reference proteome</keyword>
<protein>
    <submittedName>
        <fullName evidence="3">Aryl-alcohol dehydrogenase-like predicted oxidoreductase</fullName>
    </submittedName>
</protein>
<dbReference type="Gene3D" id="3.20.20.100">
    <property type="entry name" value="NADP-dependent oxidoreductase domain"/>
    <property type="match status" value="1"/>
</dbReference>
<dbReference type="GO" id="GO:0016491">
    <property type="term" value="F:oxidoreductase activity"/>
    <property type="evidence" value="ECO:0007669"/>
    <property type="project" value="UniProtKB-KW"/>
</dbReference>
<feature type="domain" description="NADP-dependent oxidoreductase" evidence="2">
    <location>
        <begin position="18"/>
        <end position="312"/>
    </location>
</feature>
<dbReference type="EMBL" id="JACHIT010000001">
    <property type="protein sequence ID" value="MBB5914505.1"/>
    <property type="molecule type" value="Genomic_DNA"/>
</dbReference>
<dbReference type="InterPro" id="IPR023210">
    <property type="entry name" value="NADP_OxRdtase_dom"/>
</dbReference>
<dbReference type="AlphaFoldDB" id="A0A7W9UJA4"/>
<reference evidence="3 4" key="1">
    <citation type="submission" date="2020-08" db="EMBL/GenBank/DDBJ databases">
        <title>Sequencing the genomes of 1000 actinobacteria strains.</title>
        <authorList>
            <person name="Klenk H.-P."/>
        </authorList>
    </citation>
    <scope>NUCLEOTIDE SEQUENCE [LARGE SCALE GENOMIC DNA]</scope>
    <source>
        <strain evidence="3 4">DSM 43582</strain>
    </source>
</reference>
<comment type="caution">
    <text evidence="3">The sequence shown here is derived from an EMBL/GenBank/DDBJ whole genome shotgun (WGS) entry which is preliminary data.</text>
</comment>
<dbReference type="PANTHER" id="PTHR43625:SF40">
    <property type="entry name" value="ALDO-KETO REDUCTASE YAKC [NADP(+)]"/>
    <property type="match status" value="1"/>
</dbReference>
<keyword evidence="1" id="KW-0560">Oxidoreductase</keyword>
<accession>A0A7W9UJA4</accession>
<dbReference type="Pfam" id="PF00248">
    <property type="entry name" value="Aldo_ket_red"/>
    <property type="match status" value="1"/>
</dbReference>
<sequence length="335" mass="35866">MTTIEKTQLGATGPVTSRIGLGAMGMSGPYGAADEAESVATVHAALDAGANLVDTGDFYGFGHNESLVGRALADRKREDYLLSVKFGAMRGPDGSWGGIDARPTAMRNFLGYSLQRLGVDYIDIYRPARLDPDVPIEDTVGAIAEMVEAGYVRHIGLSEVGAETLRRAAAVHPIADLQIEYSLISRGIEDRILPTARELGTAITAYGVLSRGLLSDSLRGGRTTFASDDFRAHSPRFQGENLTANLQLVEALAKIAEQRRVSVAQLAIAWVLSRGADIVPVVGARRVERWTEAAAALDIRLSDDELAEVEAAAPADRVAGTRYAAPQMEMLDSER</sequence>
<evidence type="ECO:0000256" key="1">
    <source>
        <dbReference type="ARBA" id="ARBA00023002"/>
    </source>
</evidence>
<dbReference type="GO" id="GO:0005737">
    <property type="term" value="C:cytoplasm"/>
    <property type="evidence" value="ECO:0007669"/>
    <property type="project" value="TreeGrafter"/>
</dbReference>
<name>A0A7W9UJA4_9NOCA</name>
<evidence type="ECO:0000259" key="2">
    <source>
        <dbReference type="Pfam" id="PF00248"/>
    </source>
</evidence>
<gene>
    <name evidence="3" type="ORF">BJY24_003372</name>
</gene>
<dbReference type="RefSeq" id="WP_040750962.1">
    <property type="nucleotide sequence ID" value="NZ_JACHIT010000001.1"/>
</dbReference>
<dbReference type="Proteomes" id="UP000540412">
    <property type="component" value="Unassembled WGS sequence"/>
</dbReference>
<proteinExistence type="predicted"/>
<dbReference type="InterPro" id="IPR050791">
    <property type="entry name" value="Aldo-Keto_reductase"/>
</dbReference>
<organism evidence="3 4">
    <name type="scientific">Nocardia transvalensis</name>
    <dbReference type="NCBI Taxonomy" id="37333"/>
    <lineage>
        <taxon>Bacteria</taxon>
        <taxon>Bacillati</taxon>
        <taxon>Actinomycetota</taxon>
        <taxon>Actinomycetes</taxon>
        <taxon>Mycobacteriales</taxon>
        <taxon>Nocardiaceae</taxon>
        <taxon>Nocardia</taxon>
    </lineage>
</organism>
<evidence type="ECO:0000313" key="3">
    <source>
        <dbReference type="EMBL" id="MBB5914505.1"/>
    </source>
</evidence>
<evidence type="ECO:0000313" key="4">
    <source>
        <dbReference type="Proteomes" id="UP000540412"/>
    </source>
</evidence>